<dbReference type="SUPFAM" id="SSF56219">
    <property type="entry name" value="DNase I-like"/>
    <property type="match status" value="1"/>
</dbReference>
<dbReference type="Gene3D" id="3.60.10.10">
    <property type="entry name" value="Endonuclease/exonuclease/phosphatase"/>
    <property type="match status" value="1"/>
</dbReference>
<evidence type="ECO:0000313" key="2">
    <source>
        <dbReference type="EMBL" id="SAM82561.1"/>
    </source>
</evidence>
<feature type="domain" description="Reverse transcriptase" evidence="1">
    <location>
        <begin position="900"/>
        <end position="1007"/>
    </location>
</feature>
<dbReference type="InterPro" id="IPR000477">
    <property type="entry name" value="RT_dom"/>
</dbReference>
<proteinExistence type="predicted"/>
<reference evidence="3" key="1">
    <citation type="submission" date="2016-04" db="EMBL/GenBank/DDBJ databases">
        <authorList>
            <person name="Guldener U."/>
            <person name="Guldener U."/>
        </authorList>
    </citation>
    <scope>NUCLEOTIDE SEQUENCE [LARGE SCALE GENOMIC DNA]</scope>
    <source>
        <strain evidence="3">UB2112</strain>
    </source>
</reference>
<organism evidence="2 3">
    <name type="scientific">Ustilago bromivora</name>
    <dbReference type="NCBI Taxonomy" id="307758"/>
    <lineage>
        <taxon>Eukaryota</taxon>
        <taxon>Fungi</taxon>
        <taxon>Dikarya</taxon>
        <taxon>Basidiomycota</taxon>
        <taxon>Ustilaginomycotina</taxon>
        <taxon>Ustilaginomycetes</taxon>
        <taxon>Ustilaginales</taxon>
        <taxon>Ustilaginaceae</taxon>
        <taxon>Ustilago</taxon>
    </lineage>
</organism>
<name>A0A1K0G536_9BASI</name>
<gene>
    <name evidence="2" type="ORF">UBRO_20391</name>
</gene>
<protein>
    <recommendedName>
        <fullName evidence="1">Reverse transcriptase domain-containing protein</fullName>
    </recommendedName>
</protein>
<dbReference type="Pfam" id="PF00078">
    <property type="entry name" value="RVT_1"/>
    <property type="match status" value="1"/>
</dbReference>
<sequence length="1021" mass="113985">MVVGVRSLLPNIATQRRSLINLSSQLCLLNILLPLSNLCQLTRRLKLDPPAPLTRSIPLSLLPLKNRMKAPSSSISIPSLSGQTNPNTMSLCPSRNFLCPLAIEPGLILAQCDSSSRAHSKMETVKRLNGPFSANSKPFFAALALRTPVQASAFRPVSAVASLLTSPSDLATWNSLPKLNSPSTNRSWNSPLSVQNCLPARSSLKSLMSLSRLTQDRLPRLLPSKSMNDRLARSGTSGRLNMAFLQNSLTAMADVNTRWWLPWCLPHSLQARLLPPPSSASLVTYPFTANTVWLSLMVVLTGALAARAMPNTFMFSANAKNWSVFTARTLVTPQINVLRSKLKRWRSRPRDQASEPTQQSRSVLLSARGIFTIASWNCATLQQPDRQHYLHNRSTFVGKADIVLLQETRFTYNLSDRTSNPLLQPHATSQPDAHIGLLSYDPGILIRHTDWVVEEVSHTSNSTYARIRIPDDQPAISSNVRLLNVWSIHAPPSVIENIEFWQSDNAGLSRLQHIDPDLSWAAIVGGDWNAVPCLYTDVFPAGLHTHRLPRQPFDLARLSDAFRILHPTQPSFTRHHIIMGELLSSRRLDSIWVSMDLLPALPTANTKSSPSDHAAVSISLRNSSAAETRGPGTWRLHRDIHLRPAFAERLRRFSAQLDLAIPLRNAPIQAWLDFKERTRTAAHNLSLEISSHLHLQQQPYLSLLAHIESIDIRAGPTARSTLVEALRRLKQMEIDLAHAASDLFVSRHNENMFRPTSWIIPRLESRSFAPMGEINKGRQTYTTVPDKLGAVERFYQALFTPRPWDLESETAAQTLLGVAVRCISNHTREQLERLFTIPELRDAMQHRQDSSAPGLDGLAYPILKLLGTPFLDRLSRMGNSLMAGHSLPPGLPRLRGVLLPKKGDLSSLSNYRPLSIADADIRLLGAAVSNRLQSAAQEVIPATQTGFILHRQSAFNVVALYLLQHAVHVGKLEKPIWVLNLDQQKAYDCVHREWLERVLDHYGFGPRFKAYVGELYRHPSL</sequence>
<dbReference type="AlphaFoldDB" id="A0A1K0G536"/>
<evidence type="ECO:0000313" key="3">
    <source>
        <dbReference type="Proteomes" id="UP000179920"/>
    </source>
</evidence>
<dbReference type="Proteomes" id="UP000179920">
    <property type="component" value="Chromosome VIII"/>
</dbReference>
<evidence type="ECO:0000259" key="1">
    <source>
        <dbReference type="Pfam" id="PF00078"/>
    </source>
</evidence>
<dbReference type="EMBL" id="LT558124">
    <property type="protein sequence ID" value="SAM82561.1"/>
    <property type="molecule type" value="Genomic_DNA"/>
</dbReference>
<dbReference type="PANTHER" id="PTHR19446">
    <property type="entry name" value="REVERSE TRANSCRIPTASES"/>
    <property type="match status" value="1"/>
</dbReference>
<dbReference type="InterPro" id="IPR036691">
    <property type="entry name" value="Endo/exonu/phosph_ase_sf"/>
</dbReference>
<accession>A0A1K0G536</accession>